<dbReference type="InterPro" id="IPR011993">
    <property type="entry name" value="PH-like_dom_sf"/>
</dbReference>
<proteinExistence type="predicted"/>
<dbReference type="InterPro" id="IPR035899">
    <property type="entry name" value="DBL_dom_sf"/>
</dbReference>
<dbReference type="Gene3D" id="2.30.29.30">
    <property type="entry name" value="Pleckstrin-homology domain (PH domain)/Phosphotyrosine-binding domain (PTB)"/>
    <property type="match status" value="1"/>
</dbReference>
<dbReference type="GeneID" id="108559296"/>
<keyword evidence="2" id="KW-1185">Reference proteome</keyword>
<protein>
    <submittedName>
        <fullName evidence="3">Pleckstrin homology domain-containing family G member 1-like</fullName>
    </submittedName>
</protein>
<dbReference type="Proteomes" id="UP000695000">
    <property type="component" value="Unplaced"/>
</dbReference>
<evidence type="ECO:0000259" key="1">
    <source>
        <dbReference type="Pfam" id="PF22697"/>
    </source>
</evidence>
<dbReference type="SUPFAM" id="SSF48065">
    <property type="entry name" value="DBL homology domain (DH-domain)"/>
    <property type="match status" value="1"/>
</dbReference>
<gene>
    <name evidence="3" type="primary">LOC108559296</name>
</gene>
<accession>A0ABM1MBS4</accession>
<dbReference type="SUPFAM" id="SSF50729">
    <property type="entry name" value="PH domain-like"/>
    <property type="match status" value="1"/>
</dbReference>
<name>A0ABM1MBS4_NICVS</name>
<reference evidence="3" key="1">
    <citation type="submission" date="2025-08" db="UniProtKB">
        <authorList>
            <consortium name="RefSeq"/>
        </authorList>
    </citation>
    <scope>IDENTIFICATION</scope>
    <source>
        <tissue evidence="3">Whole Larva</tissue>
    </source>
</reference>
<dbReference type="RefSeq" id="XP_017772024.1">
    <property type="nucleotide sequence ID" value="XM_017916535.1"/>
</dbReference>
<evidence type="ECO:0000313" key="2">
    <source>
        <dbReference type="Proteomes" id="UP000695000"/>
    </source>
</evidence>
<feature type="domain" description="SOS1/NGEF-like PH" evidence="1">
    <location>
        <begin position="346"/>
        <end position="401"/>
    </location>
</feature>
<dbReference type="InterPro" id="IPR055251">
    <property type="entry name" value="SOS1_NGEF_PH"/>
</dbReference>
<dbReference type="Pfam" id="PF22697">
    <property type="entry name" value="SOS1_NGEF_PH"/>
    <property type="match status" value="1"/>
</dbReference>
<sequence>MTAKSPNSRTQADIFEDLEWKEVCFCKKLEEIANDKLLNSKDHINFELSVSSYLTSILMYSKTQFLPFLQSLQEFDHQNLLKWIINNKAMFRLYEDFFEIESYLLWLHAFCQDDFPIMDKFYVKVPNGKKESFVEAHLNSLQFSMKELKDVCDSNDDFERAISVIVKSKKRLRNKCNILLGEIMAQERKNIRKLGDYIKDFNRFSDNFTETRRKKLYGNAQEILVNQKPLLGELEMHFQNGDVSEFFQTFLNYKDVFDLYPSGMFLIDDKAQAYHRETYRLDLCIEPTQEMLRMYGEFMRKALKMFDSEKIVLEIVRKVLEMITNLSWLSNEYLAIKAIKDTNIDLGEQGQLLKRGMLQVTIKQQQNEFEVFLFEKSIVFTKRTTQSNDYEDHVLTMNMRCYKFHNEKITFFDRYEHKDRHLVTIKSSESNIEDWHNLLKTVWINIDNS</sequence>
<organism evidence="2 3">
    <name type="scientific">Nicrophorus vespilloides</name>
    <name type="common">Boreal carrion beetle</name>
    <dbReference type="NCBI Taxonomy" id="110193"/>
    <lineage>
        <taxon>Eukaryota</taxon>
        <taxon>Metazoa</taxon>
        <taxon>Ecdysozoa</taxon>
        <taxon>Arthropoda</taxon>
        <taxon>Hexapoda</taxon>
        <taxon>Insecta</taxon>
        <taxon>Pterygota</taxon>
        <taxon>Neoptera</taxon>
        <taxon>Endopterygota</taxon>
        <taxon>Coleoptera</taxon>
        <taxon>Polyphaga</taxon>
        <taxon>Staphyliniformia</taxon>
        <taxon>Silphidae</taxon>
        <taxon>Nicrophorinae</taxon>
        <taxon>Nicrophorus</taxon>
    </lineage>
</organism>
<evidence type="ECO:0000313" key="3">
    <source>
        <dbReference type="RefSeq" id="XP_017772024.1"/>
    </source>
</evidence>